<keyword evidence="1" id="KW-1283">Bacterial microcompartment</keyword>
<dbReference type="InterPro" id="IPR013785">
    <property type="entry name" value="Aldolase_TIM"/>
</dbReference>
<keyword evidence="1" id="KW-0456">Lyase</keyword>
<gene>
    <name evidence="1" type="primary">eutB</name>
    <name evidence="2" type="ORF">I6N95_07440</name>
</gene>
<protein>
    <recommendedName>
        <fullName evidence="1">Ethanolamine ammonia-lyase large subunit</fullName>
        <shortName evidence="1">EAL large subunit</shortName>
        <ecNumber evidence="1">4.3.1.7</ecNumber>
    </recommendedName>
</protein>
<dbReference type="PANTHER" id="PTHR39329">
    <property type="entry name" value="ETHANOLAMINE AMMONIA-LYASE HEAVY CHAIN"/>
    <property type="match status" value="1"/>
</dbReference>
<dbReference type="AlphaFoldDB" id="A0A940P3H3"/>
<comment type="catalytic activity">
    <reaction evidence="1">
        <text>ethanolamine = acetaldehyde + NH4(+)</text>
        <dbReference type="Rhea" id="RHEA:15313"/>
        <dbReference type="ChEBI" id="CHEBI:15343"/>
        <dbReference type="ChEBI" id="CHEBI:28938"/>
        <dbReference type="ChEBI" id="CHEBI:57603"/>
        <dbReference type="EC" id="4.3.1.7"/>
    </reaction>
</comment>
<accession>A0A940P3H3</accession>
<feature type="binding site" evidence="1">
    <location>
        <position position="194"/>
    </location>
    <ligand>
        <name>adenosylcob(III)alamin</name>
        <dbReference type="ChEBI" id="CHEBI:18408"/>
    </ligand>
</feature>
<dbReference type="HAMAP" id="MF_00861">
    <property type="entry name" value="EutB"/>
    <property type="match status" value="1"/>
</dbReference>
<dbReference type="InterPro" id="IPR044941">
    <property type="entry name" value="EutB_N_sf"/>
</dbReference>
<organism evidence="2 3">
    <name type="scientific">Vagococcus allomyrinae</name>
    <dbReference type="NCBI Taxonomy" id="2794353"/>
    <lineage>
        <taxon>Bacteria</taxon>
        <taxon>Bacillati</taxon>
        <taxon>Bacillota</taxon>
        <taxon>Bacilli</taxon>
        <taxon>Lactobacillales</taxon>
        <taxon>Enterococcaceae</taxon>
        <taxon>Vagococcus</taxon>
    </lineage>
</organism>
<comment type="cofactor">
    <cofactor evidence="1">
        <name>adenosylcob(III)alamin</name>
        <dbReference type="ChEBI" id="CHEBI:18408"/>
    </cofactor>
    <text evidence="1">Binds between the large and small subunits.</text>
</comment>
<dbReference type="GO" id="GO:0008851">
    <property type="term" value="F:ethanolamine ammonia-lyase activity"/>
    <property type="evidence" value="ECO:0007669"/>
    <property type="project" value="UniProtKB-UniRule"/>
</dbReference>
<feature type="binding site" evidence="1">
    <location>
        <position position="287"/>
    </location>
    <ligand>
        <name>substrate</name>
    </ligand>
</feature>
<dbReference type="EC" id="4.3.1.7" evidence="1"/>
<keyword evidence="1" id="KW-0846">Cobalamin</keyword>
<dbReference type="Gene3D" id="3.20.20.70">
    <property type="entry name" value="Aldolase class I"/>
    <property type="match status" value="1"/>
</dbReference>
<evidence type="ECO:0000313" key="2">
    <source>
        <dbReference type="EMBL" id="MBP1040834.1"/>
    </source>
</evidence>
<sequence>MILKTKLFGTMYEFKSVKEVLAKANEVKSGDTLAGVAARSAEERVAAKVVLAQLQLQDLFNNPMVPYETDEVTRIIIDDVNKRAYDKIKRWTVEELREYILDFKTTDYDIKQIGRGLTAEMVAAVTKLMSNMDLIYAAQKIIVIKTANTTIGEVGRLSCRLQPNHTTDNIDGIMASVMEGLSFGIGDAVIGLNPVDDSTESVMRILNKFDEFKSEWDIPTQTCVLAHVKTQIEAMKKGTPTGLVFQSIAGSEKGNTAFGFTGNDIAEAKALALETGAVVGPNVMYFETGQGSELSSDAHFDTDQVTMEARCYGFAKRYDPFMVNTVVGFIGPEYLYDSKQVIRAGLEDHFMGKLSGISMGVDVCYTNHMKADQNDAENLASLLALANVNFVMGIPHADDIMLNYQTTGYHETATLRHMLNKRPTSEFEKWLEKMGIMENGRLTEIAGDASIFLK</sequence>
<proteinExistence type="inferred from homology"/>
<comment type="similarity">
    <text evidence="1">Belongs to the EutB family.</text>
</comment>
<dbReference type="Gene3D" id="2.30.170.30">
    <property type="entry name" value="ethanolamine ammonia-lyase heavy chain domain like"/>
    <property type="match status" value="1"/>
</dbReference>
<comment type="function">
    <text evidence="1">Catalyzes the deamination of various vicinal amino-alcohols to oxo compounds. Allows this organism to utilize ethanolamine as the sole source of nitrogen and carbon in the presence of vitamin B12.</text>
</comment>
<dbReference type="GO" id="GO:0005829">
    <property type="term" value="C:cytosol"/>
    <property type="evidence" value="ECO:0007669"/>
    <property type="project" value="TreeGrafter"/>
</dbReference>
<dbReference type="PIRSF" id="PIRSF018788">
    <property type="entry name" value="EutB"/>
    <property type="match status" value="1"/>
</dbReference>
<dbReference type="Gene3D" id="1.10.220.70">
    <property type="entry name" value="lyase"/>
    <property type="match status" value="1"/>
</dbReference>
<dbReference type="FunFam" id="3.20.20.70:FF:000055">
    <property type="entry name" value="Ethanolamine ammonia-lyase heavy chain"/>
    <property type="match status" value="1"/>
</dbReference>
<comment type="caution">
    <text evidence="2">The sequence shown here is derived from an EMBL/GenBank/DDBJ whole genome shotgun (WGS) entry which is preliminary data.</text>
</comment>
<feature type="binding site" evidence="1">
    <location>
        <position position="362"/>
    </location>
    <ligand>
        <name>substrate</name>
    </ligand>
</feature>
<comment type="subunit">
    <text evidence="1">The basic unit is a heterodimer which dimerizes to form tetramers. The heterotetramers trimerize; 6 large subunits form a core ring with 6 small subunits projecting outwards.</text>
</comment>
<dbReference type="Proteomes" id="UP000674938">
    <property type="component" value="Unassembled WGS sequence"/>
</dbReference>
<dbReference type="GO" id="GO:0009350">
    <property type="term" value="C:ethanolamine ammonia-lyase complex"/>
    <property type="evidence" value="ECO:0007669"/>
    <property type="project" value="UniProtKB-UniRule"/>
</dbReference>
<dbReference type="PANTHER" id="PTHR39329:SF1">
    <property type="entry name" value="ETHANOLAMINE AMMONIA-LYASE LARGE SUBUNIT"/>
    <property type="match status" value="1"/>
</dbReference>
<feature type="binding site" evidence="1">
    <location>
        <position position="295"/>
    </location>
    <ligand>
        <name>adenosylcob(III)alamin</name>
        <dbReference type="ChEBI" id="CHEBI:18408"/>
    </ligand>
</feature>
<comment type="pathway">
    <text evidence="1">Amine and polyamine degradation; ethanolamine degradation.</text>
</comment>
<comment type="subcellular location">
    <subcellularLocation>
        <location evidence="1">Bacterial microcompartment</location>
    </subcellularLocation>
</comment>
<dbReference type="Pfam" id="PF06751">
    <property type="entry name" value="EutB"/>
    <property type="match status" value="1"/>
</dbReference>
<dbReference type="InterPro" id="IPR010628">
    <property type="entry name" value="EutB"/>
</dbReference>
<feature type="binding site" evidence="1">
    <location>
        <begin position="160"/>
        <end position="162"/>
    </location>
    <ligand>
        <name>substrate</name>
    </ligand>
</feature>
<dbReference type="RefSeq" id="WP_209526279.1">
    <property type="nucleotide sequence ID" value="NZ_JAEEGA010000004.1"/>
</dbReference>
<dbReference type="GO" id="GO:0031419">
    <property type="term" value="F:cobalamin binding"/>
    <property type="evidence" value="ECO:0007669"/>
    <property type="project" value="UniProtKB-UniRule"/>
</dbReference>
<dbReference type="GO" id="GO:0006520">
    <property type="term" value="P:amino acid metabolic process"/>
    <property type="evidence" value="ECO:0007669"/>
    <property type="project" value="InterPro"/>
</dbReference>
<reference evidence="2" key="1">
    <citation type="submission" date="2020-12" db="EMBL/GenBank/DDBJ databases">
        <title>Vagococcus allomyrinae sp. nov. and Enterococcus lavae sp. nov., isolated from the larvae of Allomyrina dichotoma.</title>
        <authorList>
            <person name="Lee S.D."/>
        </authorList>
    </citation>
    <scope>NUCLEOTIDE SEQUENCE</scope>
    <source>
        <strain evidence="2">BWB3-3</strain>
    </source>
</reference>
<feature type="binding site" evidence="1">
    <location>
        <position position="246"/>
    </location>
    <ligand>
        <name>adenosylcob(III)alamin</name>
        <dbReference type="ChEBI" id="CHEBI:18408"/>
    </ligand>
</feature>
<dbReference type="NCBIfam" id="NF011649">
    <property type="entry name" value="PRK15067.1"/>
    <property type="match status" value="1"/>
</dbReference>
<keyword evidence="3" id="KW-1185">Reference proteome</keyword>
<evidence type="ECO:0000313" key="3">
    <source>
        <dbReference type="Proteomes" id="UP000674938"/>
    </source>
</evidence>
<dbReference type="EMBL" id="JAEEGA010000004">
    <property type="protein sequence ID" value="MBP1040834.1"/>
    <property type="molecule type" value="Genomic_DNA"/>
</dbReference>
<feature type="binding site" evidence="1">
    <location>
        <position position="401"/>
    </location>
    <ligand>
        <name>adenosylcob(III)alamin</name>
        <dbReference type="ChEBI" id="CHEBI:18408"/>
    </ligand>
</feature>
<name>A0A940P3H3_9ENTE</name>
<dbReference type="InterPro" id="IPR044939">
    <property type="entry name" value="EutB_dom_2_sf"/>
</dbReference>
<keyword evidence="1" id="KW-0170">Cobalt</keyword>
<evidence type="ECO:0000256" key="1">
    <source>
        <dbReference type="HAMAP-Rule" id="MF_00861"/>
    </source>
</evidence>
<feature type="binding site" evidence="1">
    <location>
        <position position="193"/>
    </location>
    <ligand>
        <name>substrate</name>
    </ligand>
</feature>
<dbReference type="GO" id="GO:0046336">
    <property type="term" value="P:ethanolamine catabolic process"/>
    <property type="evidence" value="ECO:0007669"/>
    <property type="project" value="UniProtKB-UniRule"/>
</dbReference>
<dbReference type="GO" id="GO:0031471">
    <property type="term" value="C:ethanolamine degradation polyhedral organelle"/>
    <property type="evidence" value="ECO:0007669"/>
    <property type="project" value="UniProtKB-UniRule"/>
</dbReference>